<protein>
    <submittedName>
        <fullName evidence="3">Putative transposase</fullName>
    </submittedName>
</protein>
<dbReference type="SUPFAM" id="SSF53098">
    <property type="entry name" value="Ribonuclease H-like"/>
    <property type="match status" value="1"/>
</dbReference>
<dbReference type="AlphaFoldDB" id="O34256"/>
<dbReference type="InterPro" id="IPR048020">
    <property type="entry name" value="Transpos_IS3"/>
</dbReference>
<dbReference type="PANTHER" id="PTHR46889">
    <property type="entry name" value="TRANSPOSASE INSF FOR INSERTION SEQUENCE IS3B-RELATED"/>
    <property type="match status" value="1"/>
</dbReference>
<dbReference type="InterPro" id="IPR036397">
    <property type="entry name" value="RNaseH_sf"/>
</dbReference>
<dbReference type="GO" id="GO:0015074">
    <property type="term" value="P:DNA integration"/>
    <property type="evidence" value="ECO:0007669"/>
    <property type="project" value="InterPro"/>
</dbReference>
<name>O34256_WOLSC</name>
<keyword evidence="1" id="KW-0175">Coiled coil</keyword>
<dbReference type="PROSITE" id="PS50994">
    <property type="entry name" value="INTEGRASE"/>
    <property type="match status" value="1"/>
</dbReference>
<feature type="domain" description="Integrase catalytic" evidence="2">
    <location>
        <begin position="221"/>
        <end position="392"/>
    </location>
</feature>
<evidence type="ECO:0000313" key="3">
    <source>
        <dbReference type="EMBL" id="CAA05034.1"/>
    </source>
</evidence>
<sequence>MVEFSKDLGEEKMSRKRKSYSAEFKTRVVLELLGGEETVAQIASKYEITPKSLIDWKKQFLENASLVFDVGSATKAYKDEIEELKTENDALAKKLGKTTIERDWAVGKLKSLGLSNKKDLVTPKLKNLSTARQCEIIDLNRSTLYYEPKPISDNDLKIMKRIDEIYTDISSTYGYRFMHRQLLEDGFSIGVNKVNKLMNTMGIQAIFPKKKRHTSIKNYKHKIYPYLLRELEINRANQVWSGDITYIPIKGGFVYLCAIIDWHSKTILSWKISTTMDTSLVTDVLKEAIEKYDIPVIFNSDQGSQYTSHEHTELLKKHNIQISMNGKGRSIDNIAIERFFRTLKYDEIYINEYSSISDLRFKVSRYINFYNHNRFHSALNYQKPMNVYLEGLKNVA</sequence>
<dbReference type="InterPro" id="IPR002514">
    <property type="entry name" value="Transposase_8"/>
</dbReference>
<dbReference type="GO" id="GO:0003677">
    <property type="term" value="F:DNA binding"/>
    <property type="evidence" value="ECO:0007669"/>
    <property type="project" value="InterPro"/>
</dbReference>
<dbReference type="Gene3D" id="1.10.10.10">
    <property type="entry name" value="Winged helix-like DNA-binding domain superfamily/Winged helix DNA-binding domain"/>
    <property type="match status" value="1"/>
</dbReference>
<organism evidence="3">
    <name type="scientific">Wolinella succinogenes</name>
    <dbReference type="NCBI Taxonomy" id="844"/>
    <lineage>
        <taxon>Bacteria</taxon>
        <taxon>Pseudomonadati</taxon>
        <taxon>Campylobacterota</taxon>
        <taxon>Epsilonproteobacteria</taxon>
        <taxon>Campylobacterales</taxon>
        <taxon>Helicobacteraceae</taxon>
        <taxon>Wolinella</taxon>
    </lineage>
</organism>
<dbReference type="InterPro" id="IPR050900">
    <property type="entry name" value="Transposase_IS3/IS150/IS904"/>
</dbReference>
<dbReference type="PANTHER" id="PTHR46889:SF7">
    <property type="entry name" value="TRANSPOSASE FOR INSERTION SEQUENCE ELEMENT IS904"/>
    <property type="match status" value="1"/>
</dbReference>
<dbReference type="Gene3D" id="3.30.420.10">
    <property type="entry name" value="Ribonuclease H-like superfamily/Ribonuclease H"/>
    <property type="match status" value="1"/>
</dbReference>
<dbReference type="InterPro" id="IPR025948">
    <property type="entry name" value="HTH-like_dom"/>
</dbReference>
<evidence type="ECO:0000259" key="2">
    <source>
        <dbReference type="PROSITE" id="PS50994"/>
    </source>
</evidence>
<accession>O34256</accession>
<dbReference type="EMBL" id="AJ001828">
    <property type="protein sequence ID" value="CAA05034.1"/>
    <property type="molecule type" value="Genomic_DNA"/>
</dbReference>
<dbReference type="InterPro" id="IPR009057">
    <property type="entry name" value="Homeodomain-like_sf"/>
</dbReference>
<reference evidence="3" key="1">
    <citation type="journal article" date="1998" name="Arch. Microbiol.">
        <title>Identification and characterization of IS1302, a novel.</title>
        <authorList>
            <person name="Simon J."/>
            <person name="Kroger A."/>
        </authorList>
    </citation>
    <scope>NUCLEOTIDE SEQUENCE</scope>
</reference>
<dbReference type="Pfam" id="PF13276">
    <property type="entry name" value="HTH_21"/>
    <property type="match status" value="1"/>
</dbReference>
<dbReference type="InterPro" id="IPR012337">
    <property type="entry name" value="RNaseH-like_sf"/>
</dbReference>
<dbReference type="SUPFAM" id="SSF46689">
    <property type="entry name" value="Homeodomain-like"/>
    <property type="match status" value="1"/>
</dbReference>
<dbReference type="GO" id="GO:0004803">
    <property type="term" value="F:transposase activity"/>
    <property type="evidence" value="ECO:0007669"/>
    <property type="project" value="InterPro"/>
</dbReference>
<proteinExistence type="predicted"/>
<dbReference type="Pfam" id="PF01527">
    <property type="entry name" value="HTH_Tnp_1"/>
    <property type="match status" value="1"/>
</dbReference>
<dbReference type="Pfam" id="PF00665">
    <property type="entry name" value="rve"/>
    <property type="match status" value="1"/>
</dbReference>
<evidence type="ECO:0000256" key="1">
    <source>
        <dbReference type="SAM" id="Coils"/>
    </source>
</evidence>
<gene>
    <name evidence="3" type="primary">tnpA</name>
</gene>
<dbReference type="NCBIfam" id="NF033516">
    <property type="entry name" value="transpos_IS3"/>
    <property type="match status" value="1"/>
</dbReference>
<dbReference type="GO" id="GO:0006313">
    <property type="term" value="P:DNA transposition"/>
    <property type="evidence" value="ECO:0007669"/>
    <property type="project" value="InterPro"/>
</dbReference>
<dbReference type="InterPro" id="IPR036388">
    <property type="entry name" value="WH-like_DNA-bd_sf"/>
</dbReference>
<dbReference type="InterPro" id="IPR001584">
    <property type="entry name" value="Integrase_cat-core"/>
</dbReference>
<feature type="coiled-coil region" evidence="1">
    <location>
        <begin position="74"/>
        <end position="101"/>
    </location>
</feature>